<gene>
    <name evidence="9" type="primary">yubA</name>
    <name evidence="9" type="ORF">GCM10010832_13780</name>
</gene>
<keyword evidence="6 8" id="KW-1133">Transmembrane helix</keyword>
<name>A0ABQ1SHH9_9FLAO</name>
<evidence type="ECO:0000256" key="3">
    <source>
        <dbReference type="ARBA" id="ARBA00022448"/>
    </source>
</evidence>
<feature type="transmembrane region" description="Helical" evidence="8">
    <location>
        <begin position="17"/>
        <end position="35"/>
    </location>
</feature>
<dbReference type="PANTHER" id="PTHR21716">
    <property type="entry name" value="TRANSMEMBRANE PROTEIN"/>
    <property type="match status" value="1"/>
</dbReference>
<feature type="transmembrane region" description="Helical" evidence="8">
    <location>
        <begin position="71"/>
        <end position="92"/>
    </location>
</feature>
<comment type="subcellular location">
    <subcellularLocation>
        <location evidence="1">Cell membrane</location>
        <topology evidence="1">Multi-pass membrane protein</topology>
    </subcellularLocation>
</comment>
<dbReference type="EMBL" id="BMGM01000005">
    <property type="protein sequence ID" value="GGE34856.1"/>
    <property type="molecule type" value="Genomic_DNA"/>
</dbReference>
<keyword evidence="5 8" id="KW-0812">Transmembrane</keyword>
<keyword evidence="7 8" id="KW-0472">Membrane</keyword>
<evidence type="ECO:0000313" key="10">
    <source>
        <dbReference type="Proteomes" id="UP000599179"/>
    </source>
</evidence>
<evidence type="ECO:0000256" key="6">
    <source>
        <dbReference type="ARBA" id="ARBA00022989"/>
    </source>
</evidence>
<accession>A0ABQ1SHH9</accession>
<evidence type="ECO:0000256" key="5">
    <source>
        <dbReference type="ARBA" id="ARBA00022692"/>
    </source>
</evidence>
<evidence type="ECO:0000256" key="1">
    <source>
        <dbReference type="ARBA" id="ARBA00004651"/>
    </source>
</evidence>
<reference evidence="10" key="1">
    <citation type="journal article" date="2019" name="Int. J. Syst. Evol. Microbiol.">
        <title>The Global Catalogue of Microorganisms (GCM) 10K type strain sequencing project: providing services to taxonomists for standard genome sequencing and annotation.</title>
        <authorList>
            <consortium name="The Broad Institute Genomics Platform"/>
            <consortium name="The Broad Institute Genome Sequencing Center for Infectious Disease"/>
            <person name="Wu L."/>
            <person name="Ma J."/>
        </authorList>
    </citation>
    <scope>NUCLEOTIDE SEQUENCE [LARGE SCALE GENOMIC DNA]</scope>
    <source>
        <strain evidence="10">CGMCC 1.12931</strain>
    </source>
</reference>
<feature type="transmembrane region" description="Helical" evidence="8">
    <location>
        <begin position="207"/>
        <end position="229"/>
    </location>
</feature>
<comment type="caution">
    <text evidence="9">The sequence shown here is derived from an EMBL/GenBank/DDBJ whole genome shotgun (WGS) entry which is preliminary data.</text>
</comment>
<organism evidence="9 10">
    <name type="scientific">Psychroflexus planctonicus</name>
    <dbReference type="NCBI Taxonomy" id="1526575"/>
    <lineage>
        <taxon>Bacteria</taxon>
        <taxon>Pseudomonadati</taxon>
        <taxon>Bacteroidota</taxon>
        <taxon>Flavobacteriia</taxon>
        <taxon>Flavobacteriales</taxon>
        <taxon>Flavobacteriaceae</taxon>
        <taxon>Psychroflexus</taxon>
    </lineage>
</organism>
<evidence type="ECO:0000256" key="2">
    <source>
        <dbReference type="ARBA" id="ARBA00009773"/>
    </source>
</evidence>
<dbReference type="RefSeq" id="WP_188458372.1">
    <property type="nucleotide sequence ID" value="NZ_BMGM01000005.1"/>
</dbReference>
<evidence type="ECO:0000313" key="9">
    <source>
        <dbReference type="EMBL" id="GGE34856.1"/>
    </source>
</evidence>
<keyword evidence="4" id="KW-1003">Cell membrane</keyword>
<protein>
    <submittedName>
        <fullName evidence="9">UPF0118 membrane protein YubA</fullName>
    </submittedName>
</protein>
<proteinExistence type="inferred from homology"/>
<feature type="transmembrane region" description="Helical" evidence="8">
    <location>
        <begin position="153"/>
        <end position="173"/>
    </location>
</feature>
<evidence type="ECO:0000256" key="4">
    <source>
        <dbReference type="ARBA" id="ARBA00022475"/>
    </source>
</evidence>
<keyword evidence="3" id="KW-0813">Transport</keyword>
<sequence>MSKSTNLNLIKIVSQPFYMRATFVLIGVCLFFYVLNLLSGVLIPISFGLMFAILLNPIVNRLRRWKVPKIVAIMLSLLLALGVVIGLLSFMYTQVSSFAEYGDQFKERGTEIKDNLQLWVTHSLGFDQQAQSDALNNLVDKSKDYIGTFLDSILTLLTNILLVFIYIFMFLLYKPLFVNFFYEVFDDKEQEKVHSILESSKSAIQGYVVGLMLEMVIIGILNSIAYLIIGLEYAILLGIICAILNLIPYIGGIIGVALPIVMYMLTGGDDLTTPVIIAAAYTGIQLFDNYFVVPKVVSSQVSINAFVAIVIVFFGGALWGISGMFLSILFVAILKIIFENVEHLRPWSKILGDDLKAAEKRNLDEASQTNLAVETTDSEIEKTED</sequence>
<dbReference type="Pfam" id="PF01594">
    <property type="entry name" value="AI-2E_transport"/>
    <property type="match status" value="1"/>
</dbReference>
<feature type="transmembrane region" description="Helical" evidence="8">
    <location>
        <begin position="275"/>
        <end position="293"/>
    </location>
</feature>
<feature type="transmembrane region" description="Helical" evidence="8">
    <location>
        <begin position="305"/>
        <end position="338"/>
    </location>
</feature>
<keyword evidence="10" id="KW-1185">Reference proteome</keyword>
<dbReference type="PANTHER" id="PTHR21716:SF53">
    <property type="entry name" value="PERMEASE PERM-RELATED"/>
    <property type="match status" value="1"/>
</dbReference>
<evidence type="ECO:0000256" key="7">
    <source>
        <dbReference type="ARBA" id="ARBA00023136"/>
    </source>
</evidence>
<evidence type="ECO:0000256" key="8">
    <source>
        <dbReference type="SAM" id="Phobius"/>
    </source>
</evidence>
<comment type="similarity">
    <text evidence="2">Belongs to the autoinducer-2 exporter (AI-2E) (TC 2.A.86) family.</text>
</comment>
<dbReference type="InterPro" id="IPR002549">
    <property type="entry name" value="AI-2E-like"/>
</dbReference>
<feature type="transmembrane region" description="Helical" evidence="8">
    <location>
        <begin position="235"/>
        <end position="263"/>
    </location>
</feature>
<dbReference type="Proteomes" id="UP000599179">
    <property type="component" value="Unassembled WGS sequence"/>
</dbReference>